<dbReference type="GeneID" id="64669487"/>
<feature type="domain" description="DUF6830" evidence="1">
    <location>
        <begin position="60"/>
        <end position="217"/>
    </location>
</feature>
<dbReference type="Pfam" id="PF20722">
    <property type="entry name" value="DUF6830"/>
    <property type="match status" value="1"/>
</dbReference>
<dbReference type="InterPro" id="IPR049233">
    <property type="entry name" value="DUF6830"/>
</dbReference>
<dbReference type="RefSeq" id="XP_041225208.1">
    <property type="nucleotide sequence ID" value="XM_041375189.1"/>
</dbReference>
<evidence type="ECO:0000313" key="3">
    <source>
        <dbReference type="Proteomes" id="UP001195769"/>
    </source>
</evidence>
<evidence type="ECO:0000313" key="2">
    <source>
        <dbReference type="EMBL" id="KAG1899632.1"/>
    </source>
</evidence>
<dbReference type="Proteomes" id="UP001195769">
    <property type="component" value="Unassembled WGS sequence"/>
</dbReference>
<protein>
    <recommendedName>
        <fullName evidence="1">DUF6830 domain-containing protein</fullName>
    </recommendedName>
</protein>
<keyword evidence="3" id="KW-1185">Reference proteome</keyword>
<organism evidence="2 3">
    <name type="scientific">Suillus fuscotomentosus</name>
    <dbReference type="NCBI Taxonomy" id="1912939"/>
    <lineage>
        <taxon>Eukaryota</taxon>
        <taxon>Fungi</taxon>
        <taxon>Dikarya</taxon>
        <taxon>Basidiomycota</taxon>
        <taxon>Agaricomycotina</taxon>
        <taxon>Agaricomycetes</taxon>
        <taxon>Agaricomycetidae</taxon>
        <taxon>Boletales</taxon>
        <taxon>Suillineae</taxon>
        <taxon>Suillaceae</taxon>
        <taxon>Suillus</taxon>
    </lineage>
</organism>
<sequence>MLAAFDLAMSLLNNMPDSKQHGSDVDVDENVDFDADDDHDIPIDLLATIKYPGHSRPITNYFGITKFLQYREIRMVLMPLCLFVVERTGFHFAYDPSIRKISVDDAAIKFDLADLRPAITNFLHCEDTHGRDHVHTIGGARRAGPAASLPFDTLQVWFKLRLQDTEFHDISIIRPAQTLNCAPPSDPWTSGRYDTVIINNDAGCLWPTSGLRGHTIGQIRLIMHPIGKSGTNWSWKDRFLVYVHRFDIVPQSSGTNDREPSTQLHLLKRAKRSNGTWVGDIIPVMQLRSPVNLVPRFGASAV</sequence>
<comment type="caution">
    <text evidence="2">The sequence shown here is derived from an EMBL/GenBank/DDBJ whole genome shotgun (WGS) entry which is preliminary data.</text>
</comment>
<reference evidence="2" key="1">
    <citation type="journal article" date="2020" name="New Phytol.">
        <title>Comparative genomics reveals dynamic genome evolution in host specialist ectomycorrhizal fungi.</title>
        <authorList>
            <person name="Lofgren L.A."/>
            <person name="Nguyen N.H."/>
            <person name="Vilgalys R."/>
            <person name="Ruytinx J."/>
            <person name="Liao H.L."/>
            <person name="Branco S."/>
            <person name="Kuo A."/>
            <person name="LaButti K."/>
            <person name="Lipzen A."/>
            <person name="Andreopoulos W."/>
            <person name="Pangilinan J."/>
            <person name="Riley R."/>
            <person name="Hundley H."/>
            <person name="Na H."/>
            <person name="Barry K."/>
            <person name="Grigoriev I.V."/>
            <person name="Stajich J.E."/>
            <person name="Kennedy P.G."/>
        </authorList>
    </citation>
    <scope>NUCLEOTIDE SEQUENCE</scope>
    <source>
        <strain evidence="2">FC203</strain>
    </source>
</reference>
<gene>
    <name evidence="2" type="ORF">F5891DRAFT_953478</name>
</gene>
<evidence type="ECO:0000259" key="1">
    <source>
        <dbReference type="Pfam" id="PF20722"/>
    </source>
</evidence>
<proteinExistence type="predicted"/>
<name>A0AAD4E4X1_9AGAM</name>
<dbReference type="AlphaFoldDB" id="A0AAD4E4X1"/>
<dbReference type="EMBL" id="JABBWK010000031">
    <property type="protein sequence ID" value="KAG1899632.1"/>
    <property type="molecule type" value="Genomic_DNA"/>
</dbReference>
<accession>A0AAD4E4X1</accession>